<evidence type="ECO:0000313" key="3">
    <source>
        <dbReference type="Proteomes" id="UP000247702"/>
    </source>
</evidence>
<evidence type="ECO:0000313" key="1">
    <source>
        <dbReference type="EMBL" id="GBB85982.1"/>
    </source>
</evidence>
<keyword evidence="3" id="KW-1185">Reference proteome</keyword>
<accession>A0A2Z6QBW8</accession>
<reference evidence="2" key="2">
    <citation type="submission" date="2019-10" db="EMBL/GenBank/DDBJ databases">
        <title>Conservation and host-specific expression of non-tandemly repeated heterogenous ribosome RNA gene in arbuscular mycorrhizal fungi.</title>
        <authorList>
            <person name="Maeda T."/>
            <person name="Kobayashi Y."/>
            <person name="Nakagawa T."/>
            <person name="Ezawa T."/>
            <person name="Yamaguchi K."/>
            <person name="Bino T."/>
            <person name="Nishimoto Y."/>
            <person name="Shigenobu S."/>
            <person name="Kawaguchi M."/>
        </authorList>
    </citation>
    <scope>NUCLEOTIDE SEQUENCE</scope>
    <source>
        <strain evidence="2">HR1</strain>
    </source>
</reference>
<dbReference type="InterPro" id="IPR027417">
    <property type="entry name" value="P-loop_NTPase"/>
</dbReference>
<dbReference type="Proteomes" id="UP000615446">
    <property type="component" value="Unassembled WGS sequence"/>
</dbReference>
<protein>
    <submittedName>
        <fullName evidence="2">P-loop containing nucleoside triphosphate hydrolase protein</fullName>
    </submittedName>
</protein>
<reference evidence="1 3" key="1">
    <citation type="submission" date="2017-11" db="EMBL/GenBank/DDBJ databases">
        <title>The genome of Rhizophagus clarus HR1 reveals common genetic basis of auxotrophy among arbuscular mycorrhizal fungi.</title>
        <authorList>
            <person name="Kobayashi Y."/>
        </authorList>
    </citation>
    <scope>NUCLEOTIDE SEQUENCE [LARGE SCALE GENOMIC DNA]</scope>
    <source>
        <strain evidence="1 3">HR1</strain>
    </source>
</reference>
<sequence length="117" mass="13300">MIVPLEWYNDKNEKKLLNAFVHGSCLESEIPQEKMVNHEDVGKKLSKILLPNSDHSSYHVVVRNHRTGKTTVVRQYAKKIGKGLIYSDVSLVLDKLINNLANAIGYEFTKYVSIVES</sequence>
<evidence type="ECO:0000313" key="2">
    <source>
        <dbReference type="EMBL" id="GES73750.1"/>
    </source>
</evidence>
<dbReference type="GO" id="GO:0016787">
    <property type="term" value="F:hydrolase activity"/>
    <property type="evidence" value="ECO:0007669"/>
    <property type="project" value="UniProtKB-KW"/>
</dbReference>
<comment type="caution">
    <text evidence="1">The sequence shown here is derived from an EMBL/GenBank/DDBJ whole genome shotgun (WGS) entry which is preliminary data.</text>
</comment>
<dbReference type="EMBL" id="BLAL01000011">
    <property type="protein sequence ID" value="GES73750.1"/>
    <property type="molecule type" value="Genomic_DNA"/>
</dbReference>
<proteinExistence type="predicted"/>
<dbReference type="OrthoDB" id="2443777at2759"/>
<keyword evidence="2" id="KW-0378">Hydrolase</keyword>
<dbReference type="AlphaFoldDB" id="A0A2Z6QBW8"/>
<name>A0A2Z6QBW8_9GLOM</name>
<gene>
    <name evidence="2" type="ORF">RCL2_000126500</name>
    <name evidence="1" type="ORF">RclHR1_12410002</name>
</gene>
<organism evidence="1 3">
    <name type="scientific">Rhizophagus clarus</name>
    <dbReference type="NCBI Taxonomy" id="94130"/>
    <lineage>
        <taxon>Eukaryota</taxon>
        <taxon>Fungi</taxon>
        <taxon>Fungi incertae sedis</taxon>
        <taxon>Mucoromycota</taxon>
        <taxon>Glomeromycotina</taxon>
        <taxon>Glomeromycetes</taxon>
        <taxon>Glomerales</taxon>
        <taxon>Glomeraceae</taxon>
        <taxon>Rhizophagus</taxon>
    </lineage>
</organism>
<dbReference type="SUPFAM" id="SSF52540">
    <property type="entry name" value="P-loop containing nucleoside triphosphate hydrolases"/>
    <property type="match status" value="1"/>
</dbReference>
<dbReference type="Proteomes" id="UP000247702">
    <property type="component" value="Unassembled WGS sequence"/>
</dbReference>
<dbReference type="EMBL" id="BEXD01000271">
    <property type="protein sequence ID" value="GBB85982.1"/>
    <property type="molecule type" value="Genomic_DNA"/>
</dbReference>